<sequence>MSTTTTLPLAGRTAIVTGSSRGIGAAIVKRLASQGANVVINYVASAGVAQAIADDINALSGGKAIVVQADVGSVADNARLVDAALRAFGRVDSIVLNAGHMDNRVLADVDERDYDRHFDTNVKGPLFLIQAAAPHMQAGGKVVLFSTSLTHASVIPPNYLVYAATKGAVEQMVRVLAKDLGARGINVNSVAPGPIDTDMFRNGKTEERINFFAGLHPQKRLGQPEEVSNVVQFLVSDEAAWVNGQTIYVNGGYSV</sequence>
<dbReference type="Pfam" id="PF13561">
    <property type="entry name" value="adh_short_C2"/>
    <property type="match status" value="1"/>
</dbReference>
<dbReference type="PANTHER" id="PTHR48107">
    <property type="entry name" value="NADPH-DEPENDENT ALDEHYDE REDUCTASE-LIKE PROTEIN, CHLOROPLASTIC-RELATED"/>
    <property type="match status" value="1"/>
</dbReference>
<comment type="similarity">
    <text evidence="1">Belongs to the short-chain dehydrogenases/reductases (SDR) family.</text>
</comment>
<dbReference type="FunFam" id="3.40.50.720:FF:000084">
    <property type="entry name" value="Short-chain dehydrogenase reductase"/>
    <property type="match status" value="1"/>
</dbReference>
<evidence type="ECO:0000256" key="2">
    <source>
        <dbReference type="ARBA" id="ARBA00022857"/>
    </source>
</evidence>
<keyword evidence="3" id="KW-0560">Oxidoreductase</keyword>
<evidence type="ECO:0008006" key="5">
    <source>
        <dbReference type="Google" id="ProtNLM"/>
    </source>
</evidence>
<evidence type="ECO:0000313" key="4">
    <source>
        <dbReference type="EMBL" id="VWP02003.1"/>
    </source>
</evidence>
<dbReference type="AlphaFoldDB" id="A0A5K1K7U4"/>
<evidence type="ECO:0000256" key="3">
    <source>
        <dbReference type="ARBA" id="ARBA00023002"/>
    </source>
</evidence>
<dbReference type="InterPro" id="IPR002347">
    <property type="entry name" value="SDR_fam"/>
</dbReference>
<dbReference type="InterPro" id="IPR036291">
    <property type="entry name" value="NAD(P)-bd_dom_sf"/>
</dbReference>
<protein>
    <recommendedName>
        <fullName evidence="5">NAD(P)-binding protein</fullName>
    </recommendedName>
</protein>
<accession>A0A5K1K7U4</accession>
<dbReference type="InterPro" id="IPR020904">
    <property type="entry name" value="Sc_DH/Rdtase_CS"/>
</dbReference>
<dbReference type="Gene3D" id="3.40.50.720">
    <property type="entry name" value="NAD(P)-binding Rossmann-like Domain"/>
    <property type="match status" value="1"/>
</dbReference>
<organism evidence="4">
    <name type="scientific">Ganoderma boninense</name>
    <dbReference type="NCBI Taxonomy" id="34458"/>
    <lineage>
        <taxon>Eukaryota</taxon>
        <taxon>Fungi</taxon>
        <taxon>Dikarya</taxon>
        <taxon>Basidiomycota</taxon>
        <taxon>Agaricomycotina</taxon>
        <taxon>Agaricomycetes</taxon>
        <taxon>Polyporales</taxon>
        <taxon>Polyporaceae</taxon>
        <taxon>Ganoderma</taxon>
    </lineage>
</organism>
<dbReference type="PROSITE" id="PS00061">
    <property type="entry name" value="ADH_SHORT"/>
    <property type="match status" value="1"/>
</dbReference>
<dbReference type="PRINTS" id="PR00081">
    <property type="entry name" value="GDHRDH"/>
</dbReference>
<dbReference type="EMBL" id="LR729850">
    <property type="protein sequence ID" value="VWP02003.1"/>
    <property type="molecule type" value="Genomic_DNA"/>
</dbReference>
<evidence type="ECO:0000256" key="1">
    <source>
        <dbReference type="ARBA" id="ARBA00006484"/>
    </source>
</evidence>
<dbReference type="PANTHER" id="PTHR48107:SF7">
    <property type="entry name" value="RE15974P"/>
    <property type="match status" value="1"/>
</dbReference>
<dbReference type="SUPFAM" id="SSF51735">
    <property type="entry name" value="NAD(P)-binding Rossmann-fold domains"/>
    <property type="match status" value="1"/>
</dbReference>
<proteinExistence type="inferred from homology"/>
<name>A0A5K1K7U4_9APHY</name>
<keyword evidence="2" id="KW-0521">NADP</keyword>
<reference evidence="4" key="1">
    <citation type="submission" date="2019-10" db="EMBL/GenBank/DDBJ databases">
        <authorList>
            <person name="Nor Muhammad N."/>
        </authorList>
    </citation>
    <scope>NUCLEOTIDE SEQUENCE</scope>
</reference>
<dbReference type="GO" id="GO:0016614">
    <property type="term" value="F:oxidoreductase activity, acting on CH-OH group of donors"/>
    <property type="evidence" value="ECO:0007669"/>
    <property type="project" value="UniProtKB-ARBA"/>
</dbReference>
<gene>
    <name evidence="4" type="primary">I1RI73</name>
</gene>